<gene>
    <name evidence="5" type="ORF">A3A49_02520</name>
</gene>
<organism evidence="5 6">
    <name type="scientific">Candidatus Curtissbacteria bacterium RIFCSPLOWO2_01_FULL_38_11b</name>
    <dbReference type="NCBI Taxonomy" id="1797725"/>
    <lineage>
        <taxon>Bacteria</taxon>
        <taxon>Candidatus Curtissiibacteriota</taxon>
    </lineage>
</organism>
<feature type="compositionally biased region" description="Polar residues" evidence="1">
    <location>
        <begin position="130"/>
        <end position="153"/>
    </location>
</feature>
<reference evidence="5 6" key="1">
    <citation type="journal article" date="2016" name="Nat. Commun.">
        <title>Thousands of microbial genomes shed light on interconnected biogeochemical processes in an aquifer system.</title>
        <authorList>
            <person name="Anantharaman K."/>
            <person name="Brown C.T."/>
            <person name="Hug L.A."/>
            <person name="Sharon I."/>
            <person name="Castelle C.J."/>
            <person name="Probst A.J."/>
            <person name="Thomas B.C."/>
            <person name="Singh A."/>
            <person name="Wilkins M.J."/>
            <person name="Karaoz U."/>
            <person name="Brodie E.L."/>
            <person name="Williams K.H."/>
            <person name="Hubbard S.S."/>
            <person name="Banfield J.F."/>
        </authorList>
    </citation>
    <scope>NUCLEOTIDE SEQUENCE [LARGE SCALE GENOMIC DNA]</scope>
</reference>
<name>A0A1F5GYU4_9BACT</name>
<dbReference type="PROSITE" id="PS51841">
    <property type="entry name" value="LTD"/>
    <property type="match status" value="1"/>
</dbReference>
<dbReference type="Proteomes" id="UP000176740">
    <property type="component" value="Unassembled WGS sequence"/>
</dbReference>
<dbReference type="AlphaFoldDB" id="A0A1F5GYU4"/>
<evidence type="ECO:0000259" key="4">
    <source>
        <dbReference type="PROSITE" id="PS51841"/>
    </source>
</evidence>
<feature type="compositionally biased region" description="Low complexity" evidence="1">
    <location>
        <begin position="159"/>
        <end position="197"/>
    </location>
</feature>
<sequence length="276" mass="30292">MAKQICLPLLLLLIFFLPKNTFADTGIVINEITPTSSVGNDWVELYNSQDTDIDISNWILDDEGTSSDMLKIPQNTIMSTKSFKLFFVSNRLNKDGDTIYLKNQDIEVDKYQYHSSETDVSYARFPDGTGSWSTCSPTPESTNTNCQIMQSPSPEVIAQSPSSQPSTNQSVSNQITKPKTSPSPSPIKSSFSISPKPLVLGQKQQSSPPVSGSNESSSSPLIQSRDEQSESPNKIKLAALFAGSGLMTMGSATGAYLWYHKNKEKKNKDQQKESAN</sequence>
<evidence type="ECO:0000313" key="5">
    <source>
        <dbReference type="EMBL" id="OGD96965.1"/>
    </source>
</evidence>
<dbReference type="Gene3D" id="2.60.40.1260">
    <property type="entry name" value="Lamin Tail domain"/>
    <property type="match status" value="1"/>
</dbReference>
<keyword evidence="2" id="KW-1133">Transmembrane helix</keyword>
<dbReference type="EMBL" id="MFBO01000041">
    <property type="protein sequence ID" value="OGD96965.1"/>
    <property type="molecule type" value="Genomic_DNA"/>
</dbReference>
<comment type="caution">
    <text evidence="5">The sequence shown here is derived from an EMBL/GenBank/DDBJ whole genome shotgun (WGS) entry which is preliminary data.</text>
</comment>
<dbReference type="InterPro" id="IPR001322">
    <property type="entry name" value="Lamin_tail_dom"/>
</dbReference>
<evidence type="ECO:0000256" key="2">
    <source>
        <dbReference type="SAM" id="Phobius"/>
    </source>
</evidence>
<feature type="compositionally biased region" description="Low complexity" evidence="1">
    <location>
        <begin position="206"/>
        <end position="220"/>
    </location>
</feature>
<feature type="region of interest" description="Disordered" evidence="1">
    <location>
        <begin position="128"/>
        <end position="232"/>
    </location>
</feature>
<feature type="chain" id="PRO_5009518742" description="LTD domain-containing protein" evidence="3">
    <location>
        <begin position="24"/>
        <end position="276"/>
    </location>
</feature>
<accession>A0A1F5GYU4</accession>
<evidence type="ECO:0000313" key="6">
    <source>
        <dbReference type="Proteomes" id="UP000176740"/>
    </source>
</evidence>
<feature type="transmembrane region" description="Helical" evidence="2">
    <location>
        <begin position="237"/>
        <end position="259"/>
    </location>
</feature>
<dbReference type="SUPFAM" id="SSF74853">
    <property type="entry name" value="Lamin A/C globular tail domain"/>
    <property type="match status" value="1"/>
</dbReference>
<evidence type="ECO:0000256" key="1">
    <source>
        <dbReference type="SAM" id="MobiDB-lite"/>
    </source>
</evidence>
<feature type="domain" description="LTD" evidence="4">
    <location>
        <begin position="18"/>
        <end position="166"/>
    </location>
</feature>
<protein>
    <recommendedName>
        <fullName evidence="4">LTD domain-containing protein</fullName>
    </recommendedName>
</protein>
<dbReference type="InterPro" id="IPR036415">
    <property type="entry name" value="Lamin_tail_dom_sf"/>
</dbReference>
<proteinExistence type="predicted"/>
<keyword evidence="2" id="KW-0812">Transmembrane</keyword>
<feature type="signal peptide" evidence="3">
    <location>
        <begin position="1"/>
        <end position="23"/>
    </location>
</feature>
<dbReference type="Pfam" id="PF00932">
    <property type="entry name" value="LTD"/>
    <property type="match status" value="1"/>
</dbReference>
<keyword evidence="3" id="KW-0732">Signal</keyword>
<dbReference type="STRING" id="1797725.A3A49_02520"/>
<keyword evidence="2" id="KW-0472">Membrane</keyword>
<evidence type="ECO:0000256" key="3">
    <source>
        <dbReference type="SAM" id="SignalP"/>
    </source>
</evidence>